<dbReference type="EMBL" id="GGFL01010224">
    <property type="protein sequence ID" value="MBW74402.1"/>
    <property type="molecule type" value="Transcribed_RNA"/>
</dbReference>
<feature type="signal peptide" evidence="1">
    <location>
        <begin position="1"/>
        <end position="25"/>
    </location>
</feature>
<evidence type="ECO:0000256" key="1">
    <source>
        <dbReference type="SAM" id="SignalP"/>
    </source>
</evidence>
<feature type="chain" id="PRO_5014863185" evidence="1">
    <location>
        <begin position="26"/>
        <end position="77"/>
    </location>
</feature>
<proteinExistence type="predicted"/>
<protein>
    <submittedName>
        <fullName evidence="2">Putative secreted protein</fullName>
    </submittedName>
</protein>
<name>A0A2M4D9Z0_ANODA</name>
<accession>A0A2M4D9Z0</accession>
<organism evidence="2">
    <name type="scientific">Anopheles darlingi</name>
    <name type="common">Mosquito</name>
    <dbReference type="NCBI Taxonomy" id="43151"/>
    <lineage>
        <taxon>Eukaryota</taxon>
        <taxon>Metazoa</taxon>
        <taxon>Ecdysozoa</taxon>
        <taxon>Arthropoda</taxon>
        <taxon>Hexapoda</taxon>
        <taxon>Insecta</taxon>
        <taxon>Pterygota</taxon>
        <taxon>Neoptera</taxon>
        <taxon>Endopterygota</taxon>
        <taxon>Diptera</taxon>
        <taxon>Nematocera</taxon>
        <taxon>Culicoidea</taxon>
        <taxon>Culicidae</taxon>
        <taxon>Anophelinae</taxon>
        <taxon>Anopheles</taxon>
    </lineage>
</organism>
<keyword evidence="1" id="KW-0732">Signal</keyword>
<dbReference type="AlphaFoldDB" id="A0A2M4D9Z0"/>
<sequence length="77" mass="8588">MWPTWFHNSMLLAAWSFPFWHVAYTSPSPIHTCTLLLPATGPPEGALLSAVEPPRLEPLFIRSINNSARLKTTPTAM</sequence>
<reference evidence="2" key="1">
    <citation type="submission" date="2018-01" db="EMBL/GenBank/DDBJ databases">
        <title>An insight into the sialome of Amazonian anophelines.</title>
        <authorList>
            <person name="Ribeiro J.M."/>
            <person name="Scarpassa V."/>
            <person name="Calvo E."/>
        </authorList>
    </citation>
    <scope>NUCLEOTIDE SEQUENCE</scope>
</reference>
<evidence type="ECO:0000313" key="2">
    <source>
        <dbReference type="EMBL" id="MBW74402.1"/>
    </source>
</evidence>